<dbReference type="SUPFAM" id="SSF51126">
    <property type="entry name" value="Pectin lyase-like"/>
    <property type="match status" value="1"/>
</dbReference>
<proteinExistence type="predicted"/>
<keyword evidence="2" id="KW-1133">Transmembrane helix</keyword>
<dbReference type="Proteomes" id="UP000198287">
    <property type="component" value="Unassembled WGS sequence"/>
</dbReference>
<dbReference type="AlphaFoldDB" id="A0A226E3U9"/>
<comment type="caution">
    <text evidence="3">The sequence shown here is derived from an EMBL/GenBank/DDBJ whole genome shotgun (WGS) entry which is preliminary data.</text>
</comment>
<keyword evidence="4" id="KW-1185">Reference proteome</keyword>
<feature type="transmembrane region" description="Helical" evidence="2">
    <location>
        <begin position="21"/>
        <end position="38"/>
    </location>
</feature>
<keyword evidence="2" id="KW-0812">Transmembrane</keyword>
<feature type="transmembrane region" description="Helical" evidence="2">
    <location>
        <begin position="561"/>
        <end position="583"/>
    </location>
</feature>
<organism evidence="3 4">
    <name type="scientific">Folsomia candida</name>
    <name type="common">Springtail</name>
    <dbReference type="NCBI Taxonomy" id="158441"/>
    <lineage>
        <taxon>Eukaryota</taxon>
        <taxon>Metazoa</taxon>
        <taxon>Ecdysozoa</taxon>
        <taxon>Arthropoda</taxon>
        <taxon>Hexapoda</taxon>
        <taxon>Collembola</taxon>
        <taxon>Entomobryomorpha</taxon>
        <taxon>Isotomoidea</taxon>
        <taxon>Isotomidae</taxon>
        <taxon>Proisotominae</taxon>
        <taxon>Folsomia</taxon>
    </lineage>
</organism>
<sequence length="608" mass="69312">MSHGQDMGRPFRTSVPSEKRIFFVVIVSLSIFSCLIAGQELGHEGSSAILSDSIAILPKNEPTFNVTFANINICADGDKLSLVYCNCTEQVASCDFTKYPGALENRTELGVFVDDMKHRVKRLCICGGPRHVRLNVTRKMKSTMNNNLGSLHRVDIYNISGPLLITEAFQAPFAGDFYIMNVKELYSLRTEEFNRGSDMKIENVQDLECCSEIKVSQLHSKPTFYMDSVRIERIYTRSISSYHVWRTIILKHSTVKRLYQRGIALESTTEHVNVSITHCKFDNVSNQGIVLEDFHNAFISKNYFGPFTNSAAIEATSKFENSSLIVLDNWFNNELVLNMTAHRVLNWFNLYNLWDYWTFAFYPDQPYADAIYSIEYNTVQHLMMNESDPMSSLNSSMLTHDKVIFHENVLGSCNCSLVYGTFLPERISTHTSRCDSLPFTETPVEPSQSENCLVDFKSVMTTCTDQSKELNPTQLCKSHGIKKPSFSLNTMKKLAFQATGFKIISPFISEMLKELKFRFFIHKVFHHSEEDEEKQYSQHGDDDDDDDASFGNKEDHSASHAGLVTFFILLSITILIGGLFVLVKQRKLRRIITRDSRCESYDVLTTST</sequence>
<accession>A0A226E3U9</accession>
<dbReference type="EMBL" id="LNIX01000007">
    <property type="protein sequence ID" value="OXA51647.1"/>
    <property type="molecule type" value="Genomic_DNA"/>
</dbReference>
<feature type="region of interest" description="Disordered" evidence="1">
    <location>
        <begin position="531"/>
        <end position="553"/>
    </location>
</feature>
<dbReference type="OMA" id="FANINIC"/>
<dbReference type="InterPro" id="IPR011050">
    <property type="entry name" value="Pectin_lyase_fold/virulence"/>
</dbReference>
<evidence type="ECO:0000256" key="2">
    <source>
        <dbReference type="SAM" id="Phobius"/>
    </source>
</evidence>
<feature type="compositionally biased region" description="Basic and acidic residues" evidence="1">
    <location>
        <begin position="531"/>
        <end position="540"/>
    </location>
</feature>
<reference evidence="3 4" key="1">
    <citation type="submission" date="2015-12" db="EMBL/GenBank/DDBJ databases">
        <title>The genome of Folsomia candida.</title>
        <authorList>
            <person name="Faddeeva A."/>
            <person name="Derks M.F."/>
            <person name="Anvar Y."/>
            <person name="Smit S."/>
            <person name="Van Straalen N."/>
            <person name="Roelofs D."/>
        </authorList>
    </citation>
    <scope>NUCLEOTIDE SEQUENCE [LARGE SCALE GENOMIC DNA]</scope>
    <source>
        <strain evidence="3 4">VU population</strain>
        <tissue evidence="3">Whole body</tissue>
    </source>
</reference>
<dbReference type="InterPro" id="IPR012334">
    <property type="entry name" value="Pectin_lyas_fold"/>
</dbReference>
<dbReference type="OrthoDB" id="8292392at2759"/>
<name>A0A226E3U9_FOLCA</name>
<evidence type="ECO:0008006" key="5">
    <source>
        <dbReference type="Google" id="ProtNLM"/>
    </source>
</evidence>
<dbReference type="Gene3D" id="2.160.20.10">
    <property type="entry name" value="Single-stranded right-handed beta-helix, Pectin lyase-like"/>
    <property type="match status" value="1"/>
</dbReference>
<evidence type="ECO:0000256" key="1">
    <source>
        <dbReference type="SAM" id="MobiDB-lite"/>
    </source>
</evidence>
<protein>
    <recommendedName>
        <fullName evidence="5">Right handed beta helix domain-containing protein</fullName>
    </recommendedName>
</protein>
<evidence type="ECO:0000313" key="4">
    <source>
        <dbReference type="Proteomes" id="UP000198287"/>
    </source>
</evidence>
<keyword evidence="2" id="KW-0472">Membrane</keyword>
<evidence type="ECO:0000313" key="3">
    <source>
        <dbReference type="EMBL" id="OXA51647.1"/>
    </source>
</evidence>
<gene>
    <name evidence="3" type="ORF">Fcan01_13144</name>
</gene>